<dbReference type="InterPro" id="IPR012340">
    <property type="entry name" value="NA-bd_OB-fold"/>
</dbReference>
<organism evidence="9 10">
    <name type="scientific">Escallonia rubra</name>
    <dbReference type="NCBI Taxonomy" id="112253"/>
    <lineage>
        <taxon>Eukaryota</taxon>
        <taxon>Viridiplantae</taxon>
        <taxon>Streptophyta</taxon>
        <taxon>Embryophyta</taxon>
        <taxon>Tracheophyta</taxon>
        <taxon>Spermatophyta</taxon>
        <taxon>Magnoliopsida</taxon>
        <taxon>eudicotyledons</taxon>
        <taxon>Gunneridae</taxon>
        <taxon>Pentapetalae</taxon>
        <taxon>asterids</taxon>
        <taxon>campanulids</taxon>
        <taxon>Escalloniales</taxon>
        <taxon>Escalloniaceae</taxon>
        <taxon>Escallonia</taxon>
    </lineage>
</organism>
<dbReference type="GO" id="GO:0005829">
    <property type="term" value="C:cytosol"/>
    <property type="evidence" value="ECO:0007669"/>
    <property type="project" value="TreeGrafter"/>
</dbReference>
<evidence type="ECO:0000256" key="3">
    <source>
        <dbReference type="ARBA" id="ARBA00011599"/>
    </source>
</evidence>
<dbReference type="PROSITE" id="PS50832">
    <property type="entry name" value="S1_IF1_TYPE"/>
    <property type="match status" value="1"/>
</dbReference>
<feature type="region of interest" description="Disordered" evidence="7">
    <location>
        <begin position="97"/>
        <end position="138"/>
    </location>
</feature>
<dbReference type="Proteomes" id="UP001187471">
    <property type="component" value="Unassembled WGS sequence"/>
</dbReference>
<dbReference type="SUPFAM" id="SSF50249">
    <property type="entry name" value="Nucleic acid-binding proteins"/>
    <property type="match status" value="1"/>
</dbReference>
<accession>A0AA88URJ4</accession>
<keyword evidence="5 6" id="KW-0648">Protein biosynthesis</keyword>
<evidence type="ECO:0000256" key="2">
    <source>
        <dbReference type="ARBA" id="ARBA00010939"/>
    </source>
</evidence>
<evidence type="ECO:0000256" key="7">
    <source>
        <dbReference type="SAM" id="MobiDB-lite"/>
    </source>
</evidence>
<dbReference type="AlphaFoldDB" id="A0AA88URJ4"/>
<evidence type="ECO:0000313" key="9">
    <source>
        <dbReference type="EMBL" id="KAK2995580.1"/>
    </source>
</evidence>
<comment type="subunit">
    <text evidence="3">Component of the 30S ribosomal translation pre-initiation complex which assembles on the 30S ribosome in the order IF-2 and IF-3, IF-1 and N-formylmethionyl-tRNA(fMet); mRNA recruitment can occur at any time during PIC assembly.</text>
</comment>
<sequence length="138" mass="15485">MFRVRLDNEDMILSCVSGEIRRRFIQILPKDRVKIEVSRYDSTSGHTVIASSPGKEVHDPWAFYLHIACSIRFSPIAENSPLLPPVGVWVVSQFQSSSPTTTSSTHHRINHPSPSSTHQRVNYAPPVTQKPTKNAILP</sequence>
<keyword evidence="4 6" id="KW-0396">Initiation factor</keyword>
<name>A0AA88URJ4_9ASTE</name>
<evidence type="ECO:0000256" key="6">
    <source>
        <dbReference type="PROSITE-ProRule" id="PRU00181"/>
    </source>
</evidence>
<feature type="domain" description="S1-like" evidence="8">
    <location>
        <begin position="1"/>
        <end position="52"/>
    </location>
</feature>
<comment type="function">
    <text evidence="1">One of the essential components for the initiation of protein synthesis. Stabilizes the binding of IF-2 and IF-3 on the 30S subunit to which N-formylmethionyl-tRNA(fMet) subsequently binds. Helps modulate mRNA selection, yielding the 30S pre-initiation complex (PIC). Upon addition of the 50S ribosomal subunit IF-1, IF-2 and IF-3 are released leaving the mature 70S translation initiation complex.</text>
</comment>
<dbReference type="Pfam" id="PF01176">
    <property type="entry name" value="eIF-1a"/>
    <property type="match status" value="1"/>
</dbReference>
<dbReference type="GO" id="GO:0003743">
    <property type="term" value="F:translation initiation factor activity"/>
    <property type="evidence" value="ECO:0007669"/>
    <property type="project" value="UniProtKB-UniRule"/>
</dbReference>
<dbReference type="EMBL" id="JAVXUO010000086">
    <property type="protein sequence ID" value="KAK2995580.1"/>
    <property type="molecule type" value="Genomic_DNA"/>
</dbReference>
<dbReference type="PANTHER" id="PTHR33370:SF1">
    <property type="entry name" value="TRANSLATION INITIATION FACTOR IF-1, CHLOROPLASTIC"/>
    <property type="match status" value="1"/>
</dbReference>
<keyword evidence="10" id="KW-1185">Reference proteome</keyword>
<dbReference type="GO" id="GO:0043022">
    <property type="term" value="F:ribosome binding"/>
    <property type="evidence" value="ECO:0007669"/>
    <property type="project" value="TreeGrafter"/>
</dbReference>
<evidence type="ECO:0000256" key="4">
    <source>
        <dbReference type="ARBA" id="ARBA00022540"/>
    </source>
</evidence>
<dbReference type="NCBIfam" id="TIGR00008">
    <property type="entry name" value="infA"/>
    <property type="match status" value="1"/>
</dbReference>
<dbReference type="InterPro" id="IPR006196">
    <property type="entry name" value="RNA-binding_domain_S1_IF1"/>
</dbReference>
<evidence type="ECO:0000259" key="8">
    <source>
        <dbReference type="PROSITE" id="PS50832"/>
    </source>
</evidence>
<reference evidence="9" key="1">
    <citation type="submission" date="2022-12" db="EMBL/GenBank/DDBJ databases">
        <title>Draft genome assemblies for two species of Escallonia (Escalloniales).</title>
        <authorList>
            <person name="Chanderbali A."/>
            <person name="Dervinis C."/>
            <person name="Anghel I."/>
            <person name="Soltis D."/>
            <person name="Soltis P."/>
            <person name="Zapata F."/>
        </authorList>
    </citation>
    <scope>NUCLEOTIDE SEQUENCE</scope>
    <source>
        <strain evidence="9">UCBG92.1500</strain>
        <tissue evidence="9">Leaf</tissue>
    </source>
</reference>
<comment type="similarity">
    <text evidence="2">Belongs to the IF-1 family.</text>
</comment>
<dbReference type="PANTHER" id="PTHR33370">
    <property type="entry name" value="TRANSLATION INITIATION FACTOR IF-1, CHLOROPLASTIC"/>
    <property type="match status" value="1"/>
</dbReference>
<dbReference type="Gene3D" id="2.40.50.140">
    <property type="entry name" value="Nucleic acid-binding proteins"/>
    <property type="match status" value="1"/>
</dbReference>
<evidence type="ECO:0000256" key="5">
    <source>
        <dbReference type="ARBA" id="ARBA00022917"/>
    </source>
</evidence>
<proteinExistence type="inferred from homology"/>
<gene>
    <name evidence="9" type="ORF">RJ640_000056</name>
</gene>
<evidence type="ECO:0000313" key="10">
    <source>
        <dbReference type="Proteomes" id="UP001187471"/>
    </source>
</evidence>
<protein>
    <recommendedName>
        <fullName evidence="8">S1-like domain-containing protein</fullName>
    </recommendedName>
</protein>
<comment type="caution">
    <text evidence="9">The sequence shown here is derived from an EMBL/GenBank/DDBJ whole genome shotgun (WGS) entry which is preliminary data.</text>
</comment>
<dbReference type="GO" id="GO:0003723">
    <property type="term" value="F:RNA binding"/>
    <property type="evidence" value="ECO:0007669"/>
    <property type="project" value="InterPro"/>
</dbReference>
<evidence type="ECO:0000256" key="1">
    <source>
        <dbReference type="ARBA" id="ARBA00003935"/>
    </source>
</evidence>
<dbReference type="InterPro" id="IPR004368">
    <property type="entry name" value="TIF_IF1"/>
</dbReference>